<comment type="caution">
    <text evidence="2">The sequence shown here is derived from an EMBL/GenBank/DDBJ whole genome shotgun (WGS) entry which is preliminary data.</text>
</comment>
<keyword evidence="1" id="KW-1133">Transmembrane helix</keyword>
<gene>
    <name evidence="2" type="ORF">OZSIB_2002</name>
</gene>
<protein>
    <submittedName>
        <fullName evidence="2">Uncharacterized protein</fullName>
    </submittedName>
</protein>
<evidence type="ECO:0000313" key="2">
    <source>
        <dbReference type="EMBL" id="RCK77964.1"/>
    </source>
</evidence>
<keyword evidence="1" id="KW-0812">Transmembrane</keyword>
<keyword evidence="1" id="KW-0472">Membrane</keyword>
<evidence type="ECO:0000256" key="1">
    <source>
        <dbReference type="SAM" id="Phobius"/>
    </source>
</evidence>
<reference evidence="2 3" key="1">
    <citation type="submission" date="2018-05" db="EMBL/GenBank/DDBJ databases">
        <title>A metagenomic window into the 2 km-deep terrestrial subsurface aquifer revealed taxonomically and functionally diverse microbial community comprising novel uncultured bacterial lineages.</title>
        <authorList>
            <person name="Kadnikov V.V."/>
            <person name="Mardanov A.V."/>
            <person name="Beletsky A.V."/>
            <person name="Banks D."/>
            <person name="Pimenov N.V."/>
            <person name="Frank Y.A."/>
            <person name="Karnachuk O.V."/>
            <person name="Ravin N.V."/>
        </authorList>
    </citation>
    <scope>NUCLEOTIDE SEQUENCE [LARGE SCALE GENOMIC DNA]</scope>
    <source>
        <strain evidence="2">BY5</strain>
    </source>
</reference>
<dbReference type="AlphaFoldDB" id="A0A367ZIL4"/>
<name>A0A367ZIL4_9BACT</name>
<proteinExistence type="predicted"/>
<evidence type="ECO:0000313" key="3">
    <source>
        <dbReference type="Proteomes" id="UP000252355"/>
    </source>
</evidence>
<feature type="transmembrane region" description="Helical" evidence="1">
    <location>
        <begin position="6"/>
        <end position="24"/>
    </location>
</feature>
<accession>A0A367ZIL4</accession>
<organism evidence="2 3">
    <name type="scientific">Candidatus Ozemobacter sibiricus</name>
    <dbReference type="NCBI Taxonomy" id="2268124"/>
    <lineage>
        <taxon>Bacteria</taxon>
        <taxon>Candidatus Ozemobacteria</taxon>
        <taxon>Candidatus Ozemobacterales</taxon>
        <taxon>Candidatus Ozemobacteraceae</taxon>
        <taxon>Candidatus Ozemobacter</taxon>
    </lineage>
</organism>
<dbReference type="Proteomes" id="UP000252355">
    <property type="component" value="Unassembled WGS sequence"/>
</dbReference>
<dbReference type="EMBL" id="QOQW01000030">
    <property type="protein sequence ID" value="RCK77964.1"/>
    <property type="molecule type" value="Genomic_DNA"/>
</dbReference>
<sequence>MGLLEAMIAVLIMALVLYVVQQIMSSGRRGTLHGQEAADHHLAEVVLARVFEQDVKSMIPCPIRTVRGPVPATVRFDPHRIAATALQFPRFVAGEVIQVQYVFDPARREVRRLELAADGRITRAERFGTGLIARFTIEDCSPAMDASLLWLSMTLQGKLRTTRVDKVFACGFPPPGPGRAWVFDQP</sequence>